<dbReference type="CDD" id="cd07344">
    <property type="entry name" value="M48_yhfN_like"/>
    <property type="match status" value="1"/>
</dbReference>
<dbReference type="RefSeq" id="WP_284723304.1">
    <property type="nucleotide sequence ID" value="NZ_BSND01000005.1"/>
</dbReference>
<evidence type="ECO:0000313" key="3">
    <source>
        <dbReference type="Proteomes" id="UP001161423"/>
    </source>
</evidence>
<dbReference type="Gene3D" id="3.30.2010.10">
    <property type="entry name" value="Metalloproteases ('zincins'), catalytic domain"/>
    <property type="match status" value="1"/>
</dbReference>
<dbReference type="EMBL" id="BSND01000005">
    <property type="protein sequence ID" value="GLQ00272.1"/>
    <property type="molecule type" value="Genomic_DNA"/>
</dbReference>
<accession>A0ABQ5TVS6</accession>
<sequence>MTHTHPDGFHYTIIRSSRRKSMALVIEQGEVIVRIPAKLAVSTAQHFVDKKSYWIKQKLQQRPVTQEKVYANGESFLFLGETYELKIHNSSAENTIKQEDNLIQLYTKKKDMTADGIKRQLEKWYRQQANTILTSRFFQLAEAHQFSPKSLIVKTYKARWGSCCRSGEIQLNWKLVMAPEKVIEYVILHELCHLHHHNHSASFWQLVADVCPTFREHKLWLRQNGDRLTL</sequence>
<gene>
    <name evidence="2" type="ORF">GCM10007891_21250</name>
</gene>
<evidence type="ECO:0000313" key="2">
    <source>
        <dbReference type="EMBL" id="GLQ00272.1"/>
    </source>
</evidence>
<comment type="caution">
    <text evidence="2">The sequence shown here is derived from an EMBL/GenBank/DDBJ whole genome shotgun (WGS) entry which is preliminary data.</text>
</comment>
<dbReference type="Pfam" id="PF01863">
    <property type="entry name" value="YgjP-like"/>
    <property type="match status" value="1"/>
</dbReference>
<dbReference type="Proteomes" id="UP001161423">
    <property type="component" value="Unassembled WGS sequence"/>
</dbReference>
<organism evidence="2 3">
    <name type="scientific">Methylophaga thalassica</name>
    <dbReference type="NCBI Taxonomy" id="40223"/>
    <lineage>
        <taxon>Bacteria</taxon>
        <taxon>Pseudomonadati</taxon>
        <taxon>Pseudomonadota</taxon>
        <taxon>Gammaproteobacteria</taxon>
        <taxon>Thiotrichales</taxon>
        <taxon>Piscirickettsiaceae</taxon>
        <taxon>Methylophaga</taxon>
    </lineage>
</organism>
<dbReference type="PANTHER" id="PTHR30399">
    <property type="entry name" value="UNCHARACTERIZED PROTEIN YGJP"/>
    <property type="match status" value="1"/>
</dbReference>
<proteinExistence type="predicted"/>
<evidence type="ECO:0000259" key="1">
    <source>
        <dbReference type="Pfam" id="PF01863"/>
    </source>
</evidence>
<dbReference type="PANTHER" id="PTHR30399:SF1">
    <property type="entry name" value="UTP PYROPHOSPHATASE"/>
    <property type="match status" value="1"/>
</dbReference>
<protein>
    <recommendedName>
        <fullName evidence="1">YgjP-like metallopeptidase domain-containing protein</fullName>
    </recommendedName>
</protein>
<keyword evidence="3" id="KW-1185">Reference proteome</keyword>
<dbReference type="InterPro" id="IPR002725">
    <property type="entry name" value="YgjP-like_metallopeptidase"/>
</dbReference>
<feature type="domain" description="YgjP-like metallopeptidase" evidence="1">
    <location>
        <begin position="20"/>
        <end position="224"/>
    </location>
</feature>
<reference evidence="2" key="2">
    <citation type="submission" date="2023-01" db="EMBL/GenBank/DDBJ databases">
        <title>Draft genome sequence of Methylophaga thalassica strain NBRC 102424.</title>
        <authorList>
            <person name="Sun Q."/>
            <person name="Mori K."/>
        </authorList>
    </citation>
    <scope>NUCLEOTIDE SEQUENCE</scope>
    <source>
        <strain evidence="2">NBRC 102424</strain>
    </source>
</reference>
<dbReference type="InterPro" id="IPR053136">
    <property type="entry name" value="UTP_pyrophosphatase-like"/>
</dbReference>
<name>A0ABQ5TVS6_9GAMM</name>
<reference evidence="2" key="1">
    <citation type="journal article" date="2014" name="Int. J. Syst. Evol. Microbiol.">
        <title>Complete genome of a new Firmicutes species belonging to the dominant human colonic microbiota ('Ruminococcus bicirculans') reveals two chromosomes and a selective capacity to utilize plant glucans.</title>
        <authorList>
            <consortium name="NISC Comparative Sequencing Program"/>
            <person name="Wegmann U."/>
            <person name="Louis P."/>
            <person name="Goesmann A."/>
            <person name="Henrissat B."/>
            <person name="Duncan S.H."/>
            <person name="Flint H.J."/>
        </authorList>
    </citation>
    <scope>NUCLEOTIDE SEQUENCE</scope>
    <source>
        <strain evidence="2">NBRC 102424</strain>
    </source>
</reference>